<dbReference type="EMBL" id="JAKEVZ010000007">
    <property type="protein sequence ID" value="MCF1751634.1"/>
    <property type="molecule type" value="Genomic_DNA"/>
</dbReference>
<dbReference type="RefSeq" id="WP_234861600.1">
    <property type="nucleotide sequence ID" value="NZ_JAKEVZ010000007.1"/>
</dbReference>
<dbReference type="Gene3D" id="3.30.420.60">
    <property type="entry name" value="eRF1 domain 2"/>
    <property type="match status" value="1"/>
</dbReference>
<evidence type="ECO:0000313" key="2">
    <source>
        <dbReference type="Proteomes" id="UP001201449"/>
    </source>
</evidence>
<accession>A0ABS9BVA1</accession>
<gene>
    <name evidence="1" type="ORF">L0U89_11175</name>
</gene>
<name>A0ABS9BVA1_9BACT</name>
<sequence length="146" mass="17039">MKNNHARQVGLWMDHSKAQVVEFKNGEAVLVENIDSPVETIKRIEGEVKDTTRFTSSNEHSSNNEHKKHNIAQKELNEYFRILENKLAAYDDILIFGPGVVKEQFRNRLRENKSFSDKWLSVQTSDKLTENQLLAFVRDFYKESNP</sequence>
<dbReference type="SUPFAM" id="SSF53137">
    <property type="entry name" value="Translational machinery components"/>
    <property type="match status" value="1"/>
</dbReference>
<proteinExistence type="predicted"/>
<dbReference type="InterPro" id="IPR042226">
    <property type="entry name" value="eFR1_2_sf"/>
</dbReference>
<protein>
    <recommendedName>
        <fullName evidence="3">Protein required for attachment to host cells</fullName>
    </recommendedName>
</protein>
<dbReference type="Proteomes" id="UP001201449">
    <property type="component" value="Unassembled WGS sequence"/>
</dbReference>
<organism evidence="1 2">
    <name type="scientific">Mariniradius sediminis</name>
    <dbReference type="NCBI Taxonomy" id="2909237"/>
    <lineage>
        <taxon>Bacteria</taxon>
        <taxon>Pseudomonadati</taxon>
        <taxon>Bacteroidota</taxon>
        <taxon>Cytophagia</taxon>
        <taxon>Cytophagales</taxon>
        <taxon>Cyclobacteriaceae</taxon>
        <taxon>Mariniradius</taxon>
    </lineage>
</organism>
<evidence type="ECO:0000313" key="1">
    <source>
        <dbReference type="EMBL" id="MCF1751634.1"/>
    </source>
</evidence>
<keyword evidence="2" id="KW-1185">Reference proteome</keyword>
<evidence type="ECO:0008006" key="3">
    <source>
        <dbReference type="Google" id="ProtNLM"/>
    </source>
</evidence>
<reference evidence="1 2" key="1">
    <citation type="submission" date="2022-01" db="EMBL/GenBank/DDBJ databases">
        <title>Mariniradius saccharolyticus sp. nov., isolated from sediment of a river.</title>
        <authorList>
            <person name="Liu H."/>
        </authorList>
    </citation>
    <scope>NUCLEOTIDE SEQUENCE [LARGE SCALE GENOMIC DNA]</scope>
    <source>
        <strain evidence="1 2">RY-2</strain>
    </source>
</reference>
<comment type="caution">
    <text evidence="1">The sequence shown here is derived from an EMBL/GenBank/DDBJ whole genome shotgun (WGS) entry which is preliminary data.</text>
</comment>